<keyword evidence="1" id="KW-0812">Transmembrane</keyword>
<keyword evidence="1" id="KW-1133">Transmembrane helix</keyword>
<name>A0A3B0VC92_9ZZZZ</name>
<dbReference type="AlphaFoldDB" id="A0A3B0VC92"/>
<keyword evidence="1" id="KW-0472">Membrane</keyword>
<protein>
    <submittedName>
        <fullName evidence="2">Uncharacterized protein</fullName>
    </submittedName>
</protein>
<sequence>MKKSILVLLIALLLVSMQAKAYIDPGSGSAIMSAIIGFFVAIGLAVKTYWYKIKGFFSGNKKTSEQQKDEAD</sequence>
<evidence type="ECO:0000313" key="2">
    <source>
        <dbReference type="EMBL" id="VAW40511.1"/>
    </source>
</evidence>
<organism evidence="2">
    <name type="scientific">hydrothermal vent metagenome</name>
    <dbReference type="NCBI Taxonomy" id="652676"/>
    <lineage>
        <taxon>unclassified sequences</taxon>
        <taxon>metagenomes</taxon>
        <taxon>ecological metagenomes</taxon>
    </lineage>
</organism>
<reference evidence="2" key="1">
    <citation type="submission" date="2018-06" db="EMBL/GenBank/DDBJ databases">
        <authorList>
            <person name="Zhirakovskaya E."/>
        </authorList>
    </citation>
    <scope>NUCLEOTIDE SEQUENCE</scope>
</reference>
<accession>A0A3B0VC92</accession>
<evidence type="ECO:0000256" key="1">
    <source>
        <dbReference type="SAM" id="Phobius"/>
    </source>
</evidence>
<dbReference type="EMBL" id="UOEW01000273">
    <property type="protein sequence ID" value="VAW40511.1"/>
    <property type="molecule type" value="Genomic_DNA"/>
</dbReference>
<feature type="transmembrane region" description="Helical" evidence="1">
    <location>
        <begin position="31"/>
        <end position="51"/>
    </location>
</feature>
<proteinExistence type="predicted"/>
<gene>
    <name evidence="2" type="ORF">MNBD_GAMMA01-2261</name>
</gene>